<keyword evidence="3 4" id="KW-0472">Membrane</keyword>
<keyword evidence="2" id="KW-0121">Carboxypeptidase</keyword>
<evidence type="ECO:0000313" key="7">
    <source>
        <dbReference type="EMBL" id="ASP22880.1"/>
    </source>
</evidence>
<keyword evidence="2" id="KW-0378">Hydrolase</keyword>
<evidence type="ECO:0000256" key="3">
    <source>
        <dbReference type="ARBA" id="ARBA00023136"/>
    </source>
</evidence>
<sequence length="599" mass="65015">MTRTPLRPLARILEARQNGENPDVIERENRRLRHEEIRDRLRLRAEGRLLVLAVMFVCAYGVVGARMGVLSASEPEEPRAQLTGASIVATRADITDRHGRILATNMSTHSLYAHPQQMVDPLRAAQQLAAIFPDIDAEKLGARFTNPKTKFLWIKKKLSPEQLQAVHDIGEPGLLFGPREMRLYPNGAIAAHVLGGASFGDEGVHAAEVIGTAGIEKYFDAEMRDPARQGVPLTLSLDLTIQAATEEVLDAGMKLLNAKGAASVLMDIYTGEVIAIASLPDFDPNDRPRVPIAGEKAGDSPLFNRAVQGLYELGSTFKIFTAAQALQLGLVHPQTVIDTSPPYEVLGFKVGEFQGKNYGKLTVEDVIVRSSNRGTAKLVMAIGRGRQKDFYENLGMFAPSPLEIVEARNAKPLIPERWTDLSAVTISYGHGISVSPLHLAAGYAMIANGGHVVQPTLLKQDGPRMGDKLLRDEVAEQARTMLRKVVIGQKGTASFAEVPGYRVGGKTGTAEKPKERGGGYHKDKVIATFASVFPTDAPRYALVVMLDEPVETSGSTPRRTAGWTAVPVAAEMITRIAPLLDLRPDYDTGQEKTLTTASD</sequence>
<dbReference type="PANTHER" id="PTHR30627:SF1">
    <property type="entry name" value="PEPTIDOGLYCAN D,D-TRANSPEPTIDASE FTSI"/>
    <property type="match status" value="1"/>
</dbReference>
<evidence type="ECO:0000313" key="8">
    <source>
        <dbReference type="Proteomes" id="UP000203589"/>
    </source>
</evidence>
<dbReference type="InterPro" id="IPR005311">
    <property type="entry name" value="PBP_dimer"/>
</dbReference>
<dbReference type="PANTHER" id="PTHR30627">
    <property type="entry name" value="PEPTIDOGLYCAN D,D-TRANSPEPTIDASE"/>
    <property type="match status" value="1"/>
</dbReference>
<dbReference type="InterPro" id="IPR036138">
    <property type="entry name" value="PBP_dimer_sf"/>
</dbReference>
<dbReference type="GO" id="GO:0004180">
    <property type="term" value="F:carboxypeptidase activity"/>
    <property type="evidence" value="ECO:0007669"/>
    <property type="project" value="UniProtKB-KW"/>
</dbReference>
<keyword evidence="7" id="KW-0808">Transferase</keyword>
<comment type="subcellular location">
    <subcellularLocation>
        <location evidence="1">Membrane</location>
    </subcellularLocation>
</comment>
<dbReference type="Gene3D" id="3.40.710.10">
    <property type="entry name" value="DD-peptidase/beta-lactamase superfamily"/>
    <property type="match status" value="1"/>
</dbReference>
<keyword evidence="7" id="KW-0328">Glycosyltransferase</keyword>
<dbReference type="KEGG" id="aht:ANTHELSMS3_04276"/>
<dbReference type="EMBL" id="CP022540">
    <property type="protein sequence ID" value="ASP22880.1"/>
    <property type="molecule type" value="Genomic_DNA"/>
</dbReference>
<dbReference type="Pfam" id="PF03717">
    <property type="entry name" value="PBP_dimer"/>
    <property type="match status" value="1"/>
</dbReference>
<protein>
    <submittedName>
        <fullName evidence="7">Peptidoglycan synthase FtsI</fullName>
        <ecNumber evidence="7">2.4.1.129</ecNumber>
    </submittedName>
</protein>
<dbReference type="GO" id="GO:0016757">
    <property type="term" value="F:glycosyltransferase activity"/>
    <property type="evidence" value="ECO:0007669"/>
    <property type="project" value="UniProtKB-KW"/>
</dbReference>
<evidence type="ECO:0000259" key="6">
    <source>
        <dbReference type="Pfam" id="PF03717"/>
    </source>
</evidence>
<dbReference type="InterPro" id="IPR001460">
    <property type="entry name" value="PCN-bd_Tpept"/>
</dbReference>
<dbReference type="GO" id="GO:0008658">
    <property type="term" value="F:penicillin binding"/>
    <property type="evidence" value="ECO:0007669"/>
    <property type="project" value="InterPro"/>
</dbReference>
<dbReference type="OrthoDB" id="9789078at2"/>
<gene>
    <name evidence="7" type="primary">ftsI</name>
    <name evidence="7" type="ORF">ANTHELSMS3_04276</name>
</gene>
<dbReference type="Pfam" id="PF00905">
    <property type="entry name" value="Transpeptidase"/>
    <property type="match status" value="1"/>
</dbReference>
<accession>A0A222E9X4</accession>
<evidence type="ECO:0000256" key="4">
    <source>
        <dbReference type="SAM" id="Phobius"/>
    </source>
</evidence>
<name>A0A222E9X4_9RHOB</name>
<evidence type="ECO:0000259" key="5">
    <source>
        <dbReference type="Pfam" id="PF00905"/>
    </source>
</evidence>
<evidence type="ECO:0000256" key="2">
    <source>
        <dbReference type="ARBA" id="ARBA00022645"/>
    </source>
</evidence>
<organism evidence="7 8">
    <name type="scientific">Antarctobacter heliothermus</name>
    <dbReference type="NCBI Taxonomy" id="74033"/>
    <lineage>
        <taxon>Bacteria</taxon>
        <taxon>Pseudomonadati</taxon>
        <taxon>Pseudomonadota</taxon>
        <taxon>Alphaproteobacteria</taxon>
        <taxon>Rhodobacterales</taxon>
        <taxon>Roseobacteraceae</taxon>
        <taxon>Antarctobacter</taxon>
    </lineage>
</organism>
<dbReference type="InterPro" id="IPR050515">
    <property type="entry name" value="Beta-lactam/transpept"/>
</dbReference>
<keyword evidence="4" id="KW-1133">Transmembrane helix</keyword>
<keyword evidence="8" id="KW-1185">Reference proteome</keyword>
<dbReference type="SUPFAM" id="SSF56601">
    <property type="entry name" value="beta-lactamase/transpeptidase-like"/>
    <property type="match status" value="1"/>
</dbReference>
<feature type="domain" description="Penicillin-binding protein transpeptidase" evidence="5">
    <location>
        <begin position="263"/>
        <end position="554"/>
    </location>
</feature>
<evidence type="ECO:0000256" key="1">
    <source>
        <dbReference type="ARBA" id="ARBA00004370"/>
    </source>
</evidence>
<dbReference type="EC" id="2.4.1.129" evidence="7"/>
<reference evidence="7 8" key="1">
    <citation type="submission" date="2017-07" db="EMBL/GenBank/DDBJ databases">
        <title>Genome Sequence of Antarctobacter heliothermus Strain SMS3 Isolated from a culture of the Diatom Skeletonema marinoi.</title>
        <authorList>
            <person name="Topel M."/>
            <person name="Pinder M.I.M."/>
            <person name="Johansson O.N."/>
            <person name="Kourtchenko O."/>
            <person name="Godhe A."/>
            <person name="Clarke A.K."/>
        </authorList>
    </citation>
    <scope>NUCLEOTIDE SEQUENCE [LARGE SCALE GENOMIC DNA]</scope>
    <source>
        <strain evidence="7 8">SMS3</strain>
    </source>
</reference>
<dbReference type="Gene3D" id="3.90.1310.10">
    <property type="entry name" value="Penicillin-binding protein 2a (Domain 2)"/>
    <property type="match status" value="1"/>
</dbReference>
<keyword evidence="4" id="KW-0812">Transmembrane</keyword>
<dbReference type="RefSeq" id="WP_094036581.1">
    <property type="nucleotide sequence ID" value="NZ_CP022540.1"/>
</dbReference>
<dbReference type="GO" id="GO:0071555">
    <property type="term" value="P:cell wall organization"/>
    <property type="evidence" value="ECO:0007669"/>
    <property type="project" value="TreeGrafter"/>
</dbReference>
<dbReference type="Gene3D" id="3.30.450.330">
    <property type="match status" value="1"/>
</dbReference>
<dbReference type="SUPFAM" id="SSF56519">
    <property type="entry name" value="Penicillin binding protein dimerisation domain"/>
    <property type="match status" value="1"/>
</dbReference>
<dbReference type="Proteomes" id="UP000203589">
    <property type="component" value="Chromosome"/>
</dbReference>
<dbReference type="AlphaFoldDB" id="A0A222E9X4"/>
<keyword evidence="2" id="KW-0645">Protease</keyword>
<feature type="domain" description="Penicillin-binding protein dimerisation" evidence="6">
    <location>
        <begin position="87"/>
        <end position="224"/>
    </location>
</feature>
<feature type="transmembrane region" description="Helical" evidence="4">
    <location>
        <begin position="49"/>
        <end position="69"/>
    </location>
</feature>
<dbReference type="GO" id="GO:0005886">
    <property type="term" value="C:plasma membrane"/>
    <property type="evidence" value="ECO:0007669"/>
    <property type="project" value="TreeGrafter"/>
</dbReference>
<proteinExistence type="predicted"/>
<dbReference type="InterPro" id="IPR012338">
    <property type="entry name" value="Beta-lactam/transpept-like"/>
</dbReference>